<accession>A0ACD3RHQ8</accession>
<organism evidence="1 2">
    <name type="scientific">Larimichthys crocea</name>
    <name type="common">Large yellow croaker</name>
    <name type="synonym">Pseudosciaena crocea</name>
    <dbReference type="NCBI Taxonomy" id="215358"/>
    <lineage>
        <taxon>Eukaryota</taxon>
        <taxon>Metazoa</taxon>
        <taxon>Chordata</taxon>
        <taxon>Craniata</taxon>
        <taxon>Vertebrata</taxon>
        <taxon>Euteleostomi</taxon>
        <taxon>Actinopterygii</taxon>
        <taxon>Neopterygii</taxon>
        <taxon>Teleostei</taxon>
        <taxon>Neoteleostei</taxon>
        <taxon>Acanthomorphata</taxon>
        <taxon>Eupercaria</taxon>
        <taxon>Sciaenidae</taxon>
        <taxon>Larimichthys</taxon>
    </lineage>
</organism>
<name>A0ACD3RHQ8_LARCR</name>
<comment type="caution">
    <text evidence="1">The sequence shown here is derived from an EMBL/GenBank/DDBJ whole genome shotgun (WGS) entry which is preliminary data.</text>
</comment>
<gene>
    <name evidence="1" type="ORF">E3U43_003188</name>
</gene>
<dbReference type="Proteomes" id="UP000793456">
    <property type="component" value="Chromosome V"/>
</dbReference>
<sequence>MEDSDMKKELQRLREKHLREISELQANQRGEVELLYRRLGKPPPPGLGLIAPHAGRRKRSSKHRLKPGKLLSPLVQQFRNVTTKSSDSSKSSAATGTGEPTVSLNGSPAKGSFPTHGRARSCTSHLPSSTSEPVQTQQPCSLKGSLSSDNIYAGLHGDGTNTQAPPGQGSTLKRLCLGKERGSRSGAGPGPFNQSQQPPTGATPPSHQPVIGLAQAQANNSNNKTGTYTSVSMSAYENNLPEDLQRLMDDWAQEVLIVTHRPRTNSLSISGQQLWDQVVPRTHGQLANASDVSSWTASGPEACSLPLTWSDSPGSTMMTSPSTGPHHSYLLHSPATCKASPLSVTQWPGFLFPLPPSHSGVFVFPAVPSAQDAPSPISAPSYQPSDPKARTL</sequence>
<reference evidence="1" key="1">
    <citation type="submission" date="2018-11" db="EMBL/GenBank/DDBJ databases">
        <title>The sequence and de novo assembly of Larimichthys crocea genome using PacBio and Hi-C technologies.</title>
        <authorList>
            <person name="Xu P."/>
            <person name="Chen B."/>
            <person name="Zhou Z."/>
            <person name="Ke Q."/>
            <person name="Wu Y."/>
            <person name="Bai H."/>
            <person name="Pu F."/>
        </authorList>
    </citation>
    <scope>NUCLEOTIDE SEQUENCE</scope>
    <source>
        <tissue evidence="1">Muscle</tissue>
    </source>
</reference>
<proteinExistence type="predicted"/>
<evidence type="ECO:0000313" key="2">
    <source>
        <dbReference type="Proteomes" id="UP000793456"/>
    </source>
</evidence>
<evidence type="ECO:0000313" key="1">
    <source>
        <dbReference type="EMBL" id="TMS18867.1"/>
    </source>
</evidence>
<dbReference type="EMBL" id="CM011678">
    <property type="protein sequence ID" value="TMS18867.1"/>
    <property type="molecule type" value="Genomic_DNA"/>
</dbReference>
<protein>
    <submittedName>
        <fullName evidence="1">Uncharacterized protein</fullName>
    </submittedName>
</protein>
<keyword evidence="2" id="KW-1185">Reference proteome</keyword>